<evidence type="ECO:0000313" key="3">
    <source>
        <dbReference type="EMBL" id="RDB69405.1"/>
    </source>
</evidence>
<dbReference type="InterPro" id="IPR044855">
    <property type="entry name" value="CoA-Trfase_III_dom3_sf"/>
</dbReference>
<organism evidence="3 4">
    <name type="scientific">Eggerthella lenta</name>
    <name type="common">Eubacterium lentum</name>
    <dbReference type="NCBI Taxonomy" id="84112"/>
    <lineage>
        <taxon>Bacteria</taxon>
        <taxon>Bacillati</taxon>
        <taxon>Actinomycetota</taxon>
        <taxon>Coriobacteriia</taxon>
        <taxon>Eggerthellales</taxon>
        <taxon>Eggerthellaceae</taxon>
        <taxon>Eggerthella</taxon>
    </lineage>
</organism>
<dbReference type="SUPFAM" id="SSF89796">
    <property type="entry name" value="CoA-transferase family III (CaiB/BaiF)"/>
    <property type="match status" value="1"/>
</dbReference>
<name>A0A369MG03_EGGLN</name>
<dbReference type="GO" id="GO:0016740">
    <property type="term" value="F:transferase activity"/>
    <property type="evidence" value="ECO:0007669"/>
    <property type="project" value="UniProtKB-KW"/>
</dbReference>
<dbReference type="NCBIfam" id="NF002914">
    <property type="entry name" value="PRK03525.1"/>
    <property type="match status" value="1"/>
</dbReference>
<dbReference type="InterPro" id="IPR023606">
    <property type="entry name" value="CoA-Trfase_III_dom_1_sf"/>
</dbReference>
<dbReference type="PANTHER" id="PTHR48228:SF6">
    <property type="entry name" value="L-CARNITINE COA-TRANSFERASE"/>
    <property type="match status" value="1"/>
</dbReference>
<dbReference type="AlphaFoldDB" id="A0A369MG03"/>
<dbReference type="InterPro" id="IPR050509">
    <property type="entry name" value="CoA-transferase_III"/>
</dbReference>
<dbReference type="Proteomes" id="UP000253970">
    <property type="component" value="Unassembled WGS sequence"/>
</dbReference>
<dbReference type="Gene3D" id="3.40.50.10540">
    <property type="entry name" value="Crotonobetainyl-coa:carnitine coa-transferase, domain 1"/>
    <property type="match status" value="1"/>
</dbReference>
<comment type="similarity">
    <text evidence="1">Belongs to the CoA-transferase III family.</text>
</comment>
<keyword evidence="2" id="KW-0808">Transferase</keyword>
<accession>A0A369MG03</accession>
<sequence length="405" mass="44594">MGIEVPRFGALEGVKVVSSGISVAGPYAASMMADQGADVTFVESPFIKDQVRTTITPSFLDRERRNHKTMALDMKQEKGREVFLKLIAEADIFVENSKAGAWAKRGFSDEVLWEVNPKLVICHVSGFGQTGLPEYLERGSYDTIGQAMSGYMNFNGEPDGEPMPAPSYTCDYVCAMVASWSCLAAYIKAQKTGEGESIDCCQYETMMMVNGYGLYDYLNCGMDHARSGSSSPTFAGCKNFKCKDGLIYVFWLSTPCFKEGLPLIGLEYGSEDFPEGIFTAGKGTPQGDKLDEALARYCASKTVAEAEKELNDHHVTAVAILDWKGMAEHPQLAARGSISEWEGFRGEKVRGVGIVPQFTKHPGQIWRAAPHYGEDNRAILEHLGYRPEEIEAMYEGKVVVEDSDF</sequence>
<reference evidence="3 4" key="1">
    <citation type="journal article" date="2018" name="Elife">
        <title>Discovery and characterization of a prevalent human gut bacterial enzyme sufficient for the inactivation of a family of plant toxins.</title>
        <authorList>
            <person name="Koppel N."/>
            <person name="Bisanz J.E."/>
            <person name="Pandelia M.E."/>
            <person name="Turnbaugh P.J."/>
            <person name="Balskus E.P."/>
        </authorList>
    </citation>
    <scope>NUCLEOTIDE SEQUENCE [LARGE SCALE GENOMIC DNA]</scope>
    <source>
        <strain evidence="3 4">W1 BHI 6</strain>
    </source>
</reference>
<dbReference type="Gene3D" id="3.30.1540.10">
    <property type="entry name" value="formyl-coa transferase, domain 3"/>
    <property type="match status" value="1"/>
</dbReference>
<comment type="caution">
    <text evidence="3">The sequence shown here is derived from an EMBL/GenBank/DDBJ whole genome shotgun (WGS) entry which is preliminary data.</text>
</comment>
<evidence type="ECO:0000256" key="1">
    <source>
        <dbReference type="ARBA" id="ARBA00008383"/>
    </source>
</evidence>
<evidence type="ECO:0000313" key="4">
    <source>
        <dbReference type="Proteomes" id="UP000253970"/>
    </source>
</evidence>
<evidence type="ECO:0000256" key="2">
    <source>
        <dbReference type="ARBA" id="ARBA00022679"/>
    </source>
</evidence>
<gene>
    <name evidence="3" type="ORF">C1875_09965</name>
</gene>
<proteinExistence type="inferred from homology"/>
<dbReference type="EMBL" id="PPTU01000014">
    <property type="protein sequence ID" value="RDB69405.1"/>
    <property type="molecule type" value="Genomic_DNA"/>
</dbReference>
<dbReference type="PANTHER" id="PTHR48228">
    <property type="entry name" value="SUCCINYL-COA--D-CITRAMALATE COA-TRANSFERASE"/>
    <property type="match status" value="1"/>
</dbReference>
<dbReference type="InterPro" id="IPR003673">
    <property type="entry name" value="CoA-Trfase_fam_III"/>
</dbReference>
<dbReference type="RefSeq" id="WP_114534225.1">
    <property type="nucleotide sequence ID" value="NZ_JAQDVM010000013.1"/>
</dbReference>
<protein>
    <submittedName>
        <fullName evidence="3">Carnitine dehydratase</fullName>
    </submittedName>
</protein>
<dbReference type="Pfam" id="PF02515">
    <property type="entry name" value="CoA_transf_3"/>
    <property type="match status" value="1"/>
</dbReference>